<evidence type="ECO:0000313" key="3">
    <source>
        <dbReference type="EMBL" id="SVB79826.1"/>
    </source>
</evidence>
<dbReference type="SUPFAM" id="SSF53474">
    <property type="entry name" value="alpha/beta-Hydrolases"/>
    <property type="match status" value="1"/>
</dbReference>
<feature type="domain" description="AB hydrolase-1" evidence="2">
    <location>
        <begin position="106"/>
        <end position="235"/>
    </location>
</feature>
<keyword evidence="1" id="KW-0472">Membrane</keyword>
<sequence>MKKKLVYTLASIVVIFVFVYFGIGFYLAYTILRIDPTCGLHEGSLPNTWSTKADHHEYSVLAQSELRKNFPVEDYHLEDWQEVYFPSRDQDIKISGWLFNYFPNRPVVVVVHGIFPNGKCKPESNLIASLLIKNEINALTIDLRNYGQSATVSEYEHLGLSEYADVLGAFDFLQKVGFKKNQIGLHGISLGGTSVIFAAEKEPAIQAVWLDSSLAEFKMILRDEIARYGMPHDFGPAVSFAGKILTGIDPTKLSPAFALTSQQHYFFTHGDKDLRILKHHFDFLEQYSSIHKIKADFWLAENSYHVDAMFKYPEEYSLRMKEFFESNLSK</sequence>
<proteinExistence type="predicted"/>
<keyword evidence="1" id="KW-1133">Transmembrane helix</keyword>
<keyword evidence="1" id="KW-0812">Transmembrane</keyword>
<dbReference type="AlphaFoldDB" id="A0A382GXK4"/>
<dbReference type="InterPro" id="IPR000073">
    <property type="entry name" value="AB_hydrolase_1"/>
</dbReference>
<organism evidence="3">
    <name type="scientific">marine metagenome</name>
    <dbReference type="NCBI Taxonomy" id="408172"/>
    <lineage>
        <taxon>unclassified sequences</taxon>
        <taxon>metagenomes</taxon>
        <taxon>ecological metagenomes</taxon>
    </lineage>
</organism>
<accession>A0A382GXK4</accession>
<feature type="transmembrane region" description="Helical" evidence="1">
    <location>
        <begin position="7"/>
        <end position="29"/>
    </location>
</feature>
<gene>
    <name evidence="3" type="ORF">METZ01_LOCUS232680</name>
</gene>
<dbReference type="Pfam" id="PF00561">
    <property type="entry name" value="Abhydrolase_1"/>
    <property type="match status" value="1"/>
</dbReference>
<dbReference type="PANTHER" id="PTHR12277:SF79">
    <property type="entry name" value="XAA-PRO DIPEPTIDYL-PEPTIDASE-RELATED"/>
    <property type="match status" value="1"/>
</dbReference>
<dbReference type="EMBL" id="UINC01058028">
    <property type="protein sequence ID" value="SVB79826.1"/>
    <property type="molecule type" value="Genomic_DNA"/>
</dbReference>
<protein>
    <recommendedName>
        <fullName evidence="2">AB hydrolase-1 domain-containing protein</fullName>
    </recommendedName>
</protein>
<dbReference type="PANTHER" id="PTHR12277">
    <property type="entry name" value="ALPHA/BETA HYDROLASE DOMAIN-CONTAINING PROTEIN"/>
    <property type="match status" value="1"/>
</dbReference>
<evidence type="ECO:0000259" key="2">
    <source>
        <dbReference type="Pfam" id="PF00561"/>
    </source>
</evidence>
<dbReference type="Gene3D" id="3.40.50.1820">
    <property type="entry name" value="alpha/beta hydrolase"/>
    <property type="match status" value="1"/>
</dbReference>
<reference evidence="3" key="1">
    <citation type="submission" date="2018-05" db="EMBL/GenBank/DDBJ databases">
        <authorList>
            <person name="Lanie J.A."/>
            <person name="Ng W.-L."/>
            <person name="Kazmierczak K.M."/>
            <person name="Andrzejewski T.M."/>
            <person name="Davidsen T.M."/>
            <person name="Wayne K.J."/>
            <person name="Tettelin H."/>
            <person name="Glass J.I."/>
            <person name="Rusch D."/>
            <person name="Podicherti R."/>
            <person name="Tsui H.-C.T."/>
            <person name="Winkler M.E."/>
        </authorList>
    </citation>
    <scope>NUCLEOTIDE SEQUENCE</scope>
</reference>
<name>A0A382GXK4_9ZZZZ</name>
<dbReference type="InterPro" id="IPR029058">
    <property type="entry name" value="AB_hydrolase_fold"/>
</dbReference>
<evidence type="ECO:0000256" key="1">
    <source>
        <dbReference type="SAM" id="Phobius"/>
    </source>
</evidence>